<evidence type="ECO:0000313" key="4">
    <source>
        <dbReference type="EMBL" id="RZF22949.1"/>
    </source>
</evidence>
<evidence type="ECO:0000259" key="3">
    <source>
        <dbReference type="Pfam" id="PF00588"/>
    </source>
</evidence>
<proteinExistence type="predicted"/>
<name>A0ABY0IJ05_9BACT</name>
<sequence length="251" mass="27225">MEQDLIVGVHSIVHAIRNPKRTTVELIACEEGLEKLNKMGGLKKHELDGLNIKLVSSHKVQELAKELYAKEDFQYSRVPSGVLLVSSAKSISETKPLFDAIDAGEEVKILCLDGVTDVHNAGAIMRTAAFYNVSHIVFAVKNNFNIGPSMARIASGALEYIEIVKCNSLPKFLSALIKRGVTPVGLTEHTDDNEIGEIAGIKCLVLGAEDRGLSHASVRLLEKKIRLEPIGKIESLNVSVAAAIAMEKVFS</sequence>
<keyword evidence="1" id="KW-0489">Methyltransferase</keyword>
<dbReference type="EMBL" id="QDKL01000001">
    <property type="protein sequence ID" value="RZF22949.1"/>
    <property type="molecule type" value="Genomic_DNA"/>
</dbReference>
<evidence type="ECO:0000256" key="1">
    <source>
        <dbReference type="ARBA" id="ARBA00022603"/>
    </source>
</evidence>
<evidence type="ECO:0000313" key="5">
    <source>
        <dbReference type="Proteomes" id="UP000443582"/>
    </source>
</evidence>
<dbReference type="PANTHER" id="PTHR46429:SF1">
    <property type="entry name" value="23S RRNA (GUANOSINE-2'-O-)-METHYLTRANSFERASE RLMB"/>
    <property type="match status" value="1"/>
</dbReference>
<feature type="domain" description="tRNA/rRNA methyltransferase SpoU type" evidence="3">
    <location>
        <begin position="109"/>
        <end position="246"/>
    </location>
</feature>
<dbReference type="RefSeq" id="WP_114705890.1">
    <property type="nucleotide sequence ID" value="NZ_QDKL01000001.1"/>
</dbReference>
<protein>
    <recommendedName>
        <fullName evidence="3">tRNA/rRNA methyltransferase SpoU type domain-containing protein</fullName>
    </recommendedName>
</protein>
<dbReference type="Proteomes" id="UP000443582">
    <property type="component" value="Unassembled WGS sequence"/>
</dbReference>
<dbReference type="PANTHER" id="PTHR46429">
    <property type="entry name" value="23S RRNA (GUANOSINE-2'-O-)-METHYLTRANSFERASE RLMB"/>
    <property type="match status" value="1"/>
</dbReference>
<gene>
    <name evidence="4" type="ORF">DAY19_04030</name>
</gene>
<keyword evidence="5" id="KW-1185">Reference proteome</keyword>
<reference evidence="5" key="1">
    <citation type="journal article" date="2019" name="Int. J. Syst. Evol. Microbiol.">
        <title>Halobacteriovorax valvorus sp. nov., a novel prokaryotic predator isolated from coastal seawater of China.</title>
        <authorList>
            <person name="Chen M.-X."/>
        </authorList>
    </citation>
    <scope>NUCLEOTIDE SEQUENCE [LARGE SCALE GENOMIC DNA]</scope>
    <source>
        <strain evidence="5">BL9</strain>
    </source>
</reference>
<keyword evidence="2" id="KW-0808">Transferase</keyword>
<dbReference type="InterPro" id="IPR001537">
    <property type="entry name" value="SpoU_MeTrfase"/>
</dbReference>
<evidence type="ECO:0000256" key="2">
    <source>
        <dbReference type="ARBA" id="ARBA00022679"/>
    </source>
</evidence>
<accession>A0ABY0IJ05</accession>
<dbReference type="InterPro" id="IPR029026">
    <property type="entry name" value="tRNA_m1G_MTases_N"/>
</dbReference>
<dbReference type="Pfam" id="PF00588">
    <property type="entry name" value="SpoU_methylase"/>
    <property type="match status" value="1"/>
</dbReference>
<comment type="caution">
    <text evidence="4">The sequence shown here is derived from an EMBL/GenBank/DDBJ whole genome shotgun (WGS) entry which is preliminary data.</text>
</comment>
<organism evidence="4 5">
    <name type="scientific">Halobacteriovorax vibrionivorans</name>
    <dbReference type="NCBI Taxonomy" id="2152716"/>
    <lineage>
        <taxon>Bacteria</taxon>
        <taxon>Pseudomonadati</taxon>
        <taxon>Bdellovibrionota</taxon>
        <taxon>Bacteriovoracia</taxon>
        <taxon>Bacteriovoracales</taxon>
        <taxon>Halobacteriovoraceae</taxon>
        <taxon>Halobacteriovorax</taxon>
    </lineage>
</organism>
<dbReference type="InterPro" id="IPR029028">
    <property type="entry name" value="Alpha/beta_knot_MTases"/>
</dbReference>
<dbReference type="InterPro" id="IPR004441">
    <property type="entry name" value="rRNA_MeTrfase_TrmH"/>
</dbReference>
<dbReference type="Gene3D" id="3.40.1280.10">
    <property type="match status" value="1"/>
</dbReference>
<dbReference type="SUPFAM" id="SSF75217">
    <property type="entry name" value="alpha/beta knot"/>
    <property type="match status" value="1"/>
</dbReference>